<reference evidence="2" key="1">
    <citation type="submission" date="2021-02" db="EMBL/GenBank/DDBJ databases">
        <authorList>
            <person name="Dougan E. K."/>
            <person name="Rhodes N."/>
            <person name="Thang M."/>
            <person name="Chan C."/>
        </authorList>
    </citation>
    <scope>NUCLEOTIDE SEQUENCE</scope>
</reference>
<comment type="caution">
    <text evidence="2">The sequence shown here is derived from an EMBL/GenBank/DDBJ whole genome shotgun (WGS) entry which is preliminary data.</text>
</comment>
<evidence type="ECO:0000313" key="3">
    <source>
        <dbReference type="Proteomes" id="UP000626109"/>
    </source>
</evidence>
<name>A0A813K5J4_POLGL</name>
<feature type="region of interest" description="Disordered" evidence="1">
    <location>
        <begin position="147"/>
        <end position="194"/>
    </location>
</feature>
<organism evidence="2 3">
    <name type="scientific">Polarella glacialis</name>
    <name type="common">Dinoflagellate</name>
    <dbReference type="NCBI Taxonomy" id="89957"/>
    <lineage>
        <taxon>Eukaryota</taxon>
        <taxon>Sar</taxon>
        <taxon>Alveolata</taxon>
        <taxon>Dinophyceae</taxon>
        <taxon>Suessiales</taxon>
        <taxon>Suessiaceae</taxon>
        <taxon>Polarella</taxon>
    </lineage>
</organism>
<evidence type="ECO:0000313" key="2">
    <source>
        <dbReference type="EMBL" id="CAE8695384.1"/>
    </source>
</evidence>
<dbReference type="Gene3D" id="2.60.40.150">
    <property type="entry name" value="C2 domain"/>
    <property type="match status" value="1"/>
</dbReference>
<evidence type="ECO:0000256" key="1">
    <source>
        <dbReference type="SAM" id="MobiDB-lite"/>
    </source>
</evidence>
<dbReference type="SUPFAM" id="SSF49562">
    <property type="entry name" value="C2 domain (Calcium/lipid-binding domain, CaLB)"/>
    <property type="match status" value="1"/>
</dbReference>
<accession>A0A813K5J4</accession>
<dbReference type="InterPro" id="IPR035892">
    <property type="entry name" value="C2_domain_sf"/>
</dbReference>
<gene>
    <name evidence="2" type="ORF">PGLA2088_LOCUS29308</name>
</gene>
<protein>
    <submittedName>
        <fullName evidence="2">Uncharacterized protein</fullName>
    </submittedName>
</protein>
<sequence length="303" mass="34859">MYAACTESTYWYLRGLSYATQTRGVFYQTCLFLVISQVRPSTVNLAEFWQQEELVSFWRLFFFCRHLTVSRIVSASGLVGRDWNWFRDRTSDPFCEVTTWPKMPTTSGVYTPETFTTARILKSLDPVWDHTHVFRYDWAEETSKTTNVQQAYEKKKKDSSSSTPQSMLSRTGLRKNRTKSWSNEHIPDRSSELKELSRKVDQHIEAAERAQSMMTERFDRLERLLMQATSQSGQEVRGKTEIVADGQGGPMHPFAMPLPQLPIELPLPQAADQDFNRDEVKDMLNSAGQSTAELPGSMLEELV</sequence>
<dbReference type="AlphaFoldDB" id="A0A813K5J4"/>
<dbReference type="EMBL" id="CAJNNW010028252">
    <property type="protein sequence ID" value="CAE8695384.1"/>
    <property type="molecule type" value="Genomic_DNA"/>
</dbReference>
<dbReference type="CDD" id="cd00030">
    <property type="entry name" value="C2"/>
    <property type="match status" value="1"/>
</dbReference>
<feature type="compositionally biased region" description="Polar residues" evidence="1">
    <location>
        <begin position="160"/>
        <end position="169"/>
    </location>
</feature>
<feature type="compositionally biased region" description="Basic and acidic residues" evidence="1">
    <location>
        <begin position="185"/>
        <end position="194"/>
    </location>
</feature>
<dbReference type="Proteomes" id="UP000626109">
    <property type="component" value="Unassembled WGS sequence"/>
</dbReference>
<proteinExistence type="predicted"/>